<dbReference type="EMBL" id="MZ420154">
    <property type="protein sequence ID" value="QYA18442.1"/>
    <property type="molecule type" value="Genomic_DNA"/>
</dbReference>
<accession>A0A8F8PN35</accession>
<sequence length="377" mass="43761">MHLPVTKRPRMSLATDPLSTYEQVVSACRTLERSTDDFIILHVSSTLRRDLRAIKTEHPSLFYVAMGVENIYKLTISKTPIVISYNDLHPKVKERFAKEIDFKLEPYLAEESLDVIEPYIPIKRLQQLLLEAIVGVGGEKEWLNKHFSLPQAILDDIKSHEPAFSKWQQLEVVKKQLPINPRPVMGKETKNHRTTHYHKNNDRGWFVSLDLKAANFNVLRKHGLITEPDWTTFLSKFNPQPYFLHLKKLRLTSLSDKELLMAKQVVCWENVVIEVLERLIQTQTFSDEQFTAFNSDELLFRAGDQADAKTKSSAVRQLIDVQFPEWCDCMKVEYFQLVAIPQTNSYAKRFEDGKVEFKCVNPGMMLKVIESYNNMTL</sequence>
<evidence type="ECO:0000313" key="1">
    <source>
        <dbReference type="EMBL" id="QYA18442.1"/>
    </source>
</evidence>
<proteinExistence type="predicted"/>
<organism evidence="1">
    <name type="scientific">Clandestinovirus</name>
    <dbReference type="NCBI Taxonomy" id="2831644"/>
    <lineage>
        <taxon>Viruses</taxon>
    </lineage>
</organism>
<protein>
    <submittedName>
        <fullName evidence="1">Uncharacterized protein</fullName>
    </submittedName>
</protein>
<gene>
    <name evidence="1" type="ORF">KOM_12_173</name>
</gene>
<name>A0A8F8PN35_9VIRU</name>
<reference evidence="1" key="1">
    <citation type="submission" date="2021-06" db="EMBL/GenBank/DDBJ databases">
        <authorList>
            <person name="Rolland C."/>
        </authorList>
    </citation>
    <scope>NUCLEOTIDE SEQUENCE</scope>
    <source>
        <strain evidence="1">347.936635</strain>
    </source>
</reference>